<proteinExistence type="predicted"/>
<dbReference type="OrthoDB" id="5514845at2"/>
<keyword evidence="2" id="KW-1185">Reference proteome</keyword>
<reference evidence="1 2" key="1">
    <citation type="submission" date="2019-08" db="EMBL/GenBank/DDBJ databases">
        <title>Bradymonadales sp. TMQ4.</title>
        <authorList>
            <person name="Liang Q."/>
        </authorList>
    </citation>
    <scope>NUCLEOTIDE SEQUENCE [LARGE SCALE GENOMIC DNA]</scope>
    <source>
        <strain evidence="1 2">TMQ4</strain>
    </source>
</reference>
<dbReference type="RefSeq" id="WP_146979995.1">
    <property type="nucleotide sequence ID" value="NZ_VOSM01000002.1"/>
</dbReference>
<sequence>MSAQLMEPAAEIPGFRVGHCPQCQRTVLAAHDLEGDELVEICMHCSCNLSSGARESLRWVEAHDLVELGYFVDGFEPEDCDSHGGCRDGACGVRQPT</sequence>
<dbReference type="Proteomes" id="UP000321412">
    <property type="component" value="Unassembled WGS sequence"/>
</dbReference>
<evidence type="ECO:0000313" key="1">
    <source>
        <dbReference type="EMBL" id="TXD38048.1"/>
    </source>
</evidence>
<name>A0A5C6XC68_9DELT</name>
<dbReference type="EMBL" id="VOSM01000002">
    <property type="protein sequence ID" value="TXD38048.1"/>
    <property type="molecule type" value="Genomic_DNA"/>
</dbReference>
<protein>
    <submittedName>
        <fullName evidence="1">Uncharacterized protein</fullName>
    </submittedName>
</protein>
<accession>A0A5C6XC68</accession>
<organism evidence="1 2">
    <name type="scientific">Lujinxingia vulgaris</name>
    <dbReference type="NCBI Taxonomy" id="2600176"/>
    <lineage>
        <taxon>Bacteria</taxon>
        <taxon>Deltaproteobacteria</taxon>
        <taxon>Bradymonadales</taxon>
        <taxon>Lujinxingiaceae</taxon>
        <taxon>Lujinxingia</taxon>
    </lineage>
</organism>
<dbReference type="AlphaFoldDB" id="A0A5C6XC68"/>
<evidence type="ECO:0000313" key="2">
    <source>
        <dbReference type="Proteomes" id="UP000321412"/>
    </source>
</evidence>
<comment type="caution">
    <text evidence="1">The sequence shown here is derived from an EMBL/GenBank/DDBJ whole genome shotgun (WGS) entry which is preliminary data.</text>
</comment>
<gene>
    <name evidence="1" type="ORF">FRC98_03885</name>
</gene>